<dbReference type="AlphaFoldDB" id="A0A101MZG9"/>
<accession>A0A101MZG9</accession>
<gene>
    <name evidence="1" type="ORF">AQI94_35625</name>
</gene>
<name>A0A101MZG9_9ACTN</name>
<dbReference type="InterPro" id="IPR045592">
    <property type="entry name" value="DUF6461"/>
</dbReference>
<dbReference type="Proteomes" id="UP000053039">
    <property type="component" value="Unassembled WGS sequence"/>
</dbReference>
<evidence type="ECO:0000313" key="1">
    <source>
        <dbReference type="EMBL" id="KUM83709.1"/>
    </source>
</evidence>
<protein>
    <submittedName>
        <fullName evidence="1">Uncharacterized protein</fullName>
    </submittedName>
</protein>
<dbReference type="EMBL" id="LMWM01000041">
    <property type="protein sequence ID" value="KUM83709.1"/>
    <property type="molecule type" value="Genomic_DNA"/>
</dbReference>
<dbReference type="Pfam" id="PF20062">
    <property type="entry name" value="DUF6461"/>
    <property type="match status" value="1"/>
</dbReference>
<proteinExistence type="predicted"/>
<reference evidence="1 2" key="1">
    <citation type="submission" date="2015-10" db="EMBL/GenBank/DDBJ databases">
        <title>Draft genome sequence of Streptomyces pseudovenezuelae DSM 40212, type strain for the species Streptomyces pseudovenezuelae.</title>
        <authorList>
            <person name="Ruckert C."/>
            <person name="Winkler A."/>
            <person name="Kalinowski J."/>
            <person name="Kampfer P."/>
            <person name="Glaeser S."/>
        </authorList>
    </citation>
    <scope>NUCLEOTIDE SEQUENCE [LARGE SCALE GENOMIC DNA]</scope>
    <source>
        <strain evidence="1 2">DSM 40212</strain>
    </source>
</reference>
<organism evidence="1 2">
    <name type="scientific">Streptomyces pseudovenezuelae</name>
    <dbReference type="NCBI Taxonomy" id="67350"/>
    <lineage>
        <taxon>Bacteria</taxon>
        <taxon>Bacillati</taxon>
        <taxon>Actinomycetota</taxon>
        <taxon>Actinomycetes</taxon>
        <taxon>Kitasatosporales</taxon>
        <taxon>Streptomycetaceae</taxon>
        <taxon>Streptomyces</taxon>
        <taxon>Streptomyces aurantiacus group</taxon>
    </lineage>
</organism>
<comment type="caution">
    <text evidence="1">The sequence shown here is derived from an EMBL/GenBank/DDBJ whole genome shotgun (WGS) entry which is preliminary data.</text>
</comment>
<evidence type="ECO:0000313" key="2">
    <source>
        <dbReference type="Proteomes" id="UP000053039"/>
    </source>
</evidence>
<sequence length="118" mass="13337">MVEFNGYLGVTDALMRPLSHGRRVVSHFLDVNAVDGFRWYEDGDLRLGFQPLFADERYASRPDELLAEMRESGLDLTERDEDGGHDDYYASLTGASFALAHRLTGIRVTPELFAVPRD</sequence>
<dbReference type="OrthoDB" id="4460129at2"/>